<dbReference type="PANTHER" id="PTHR45676">
    <property type="entry name" value="RING-H2 FINGER PROTEIN ATL51-RELATED"/>
    <property type="match status" value="1"/>
</dbReference>
<evidence type="ECO:0000313" key="4">
    <source>
        <dbReference type="EMBL" id="CAK9327028.1"/>
    </source>
</evidence>
<evidence type="ECO:0000256" key="2">
    <source>
        <dbReference type="SAM" id="SignalP"/>
    </source>
</evidence>
<dbReference type="PROSITE" id="PS50089">
    <property type="entry name" value="ZF_RING_2"/>
    <property type="match status" value="1"/>
</dbReference>
<dbReference type="EMBL" id="OZ021742">
    <property type="protein sequence ID" value="CAK9327028.1"/>
    <property type="molecule type" value="Genomic_DNA"/>
</dbReference>
<reference evidence="4 5" key="1">
    <citation type="submission" date="2024-03" db="EMBL/GenBank/DDBJ databases">
        <authorList>
            <person name="Gkanogiannis A."/>
            <person name="Becerra Lopez-Lavalle L."/>
        </authorList>
    </citation>
    <scope>NUCLEOTIDE SEQUENCE [LARGE SCALE GENOMIC DNA]</scope>
</reference>
<dbReference type="Pfam" id="PF13639">
    <property type="entry name" value="zf-RING_2"/>
    <property type="match status" value="1"/>
</dbReference>
<keyword evidence="1" id="KW-0863">Zinc-finger</keyword>
<accession>A0ABP0Z2M3</accession>
<keyword evidence="5" id="KW-1185">Reference proteome</keyword>
<dbReference type="Proteomes" id="UP001642487">
    <property type="component" value="Chromosome 8"/>
</dbReference>
<feature type="domain" description="RING-type" evidence="3">
    <location>
        <begin position="90"/>
        <end position="132"/>
    </location>
</feature>
<dbReference type="InterPro" id="IPR013083">
    <property type="entry name" value="Znf_RING/FYVE/PHD"/>
</dbReference>
<name>A0ABP0Z2M3_9ROSI</name>
<dbReference type="PANTHER" id="PTHR45676:SF178">
    <property type="entry name" value="RING-TYPE E3 UBIQUITIN TRANSFERASE"/>
    <property type="match status" value="1"/>
</dbReference>
<keyword evidence="1" id="KW-0862">Zinc</keyword>
<gene>
    <name evidence="4" type="ORF">CITCOLO1_LOCUS19395</name>
</gene>
<dbReference type="SMART" id="SM00184">
    <property type="entry name" value="RING"/>
    <property type="match status" value="1"/>
</dbReference>
<sequence length="149" mass="16736">MPFRIIFLPATFNVIAVPSTSAVVGVYEFQYFPPEDGIPVARLFARLQAEIIRQQQAAQPNAAEHEETSSATMTVAYKHVIKTSDKANCCAICIEGFEEEEICGVVESCGHCFHKDCIDQWLRIERRCPLCRCMVHVVSQNNNSQENQA</sequence>
<keyword evidence="1" id="KW-0479">Metal-binding</keyword>
<dbReference type="Gene3D" id="3.30.40.10">
    <property type="entry name" value="Zinc/RING finger domain, C3HC4 (zinc finger)"/>
    <property type="match status" value="1"/>
</dbReference>
<organism evidence="4 5">
    <name type="scientific">Citrullus colocynthis</name>
    <name type="common">colocynth</name>
    <dbReference type="NCBI Taxonomy" id="252529"/>
    <lineage>
        <taxon>Eukaryota</taxon>
        <taxon>Viridiplantae</taxon>
        <taxon>Streptophyta</taxon>
        <taxon>Embryophyta</taxon>
        <taxon>Tracheophyta</taxon>
        <taxon>Spermatophyta</taxon>
        <taxon>Magnoliopsida</taxon>
        <taxon>eudicotyledons</taxon>
        <taxon>Gunneridae</taxon>
        <taxon>Pentapetalae</taxon>
        <taxon>rosids</taxon>
        <taxon>fabids</taxon>
        <taxon>Cucurbitales</taxon>
        <taxon>Cucurbitaceae</taxon>
        <taxon>Benincaseae</taxon>
        <taxon>Citrullus</taxon>
    </lineage>
</organism>
<proteinExistence type="predicted"/>
<protein>
    <recommendedName>
        <fullName evidence="3">RING-type domain-containing protein</fullName>
    </recommendedName>
</protein>
<dbReference type="InterPro" id="IPR001841">
    <property type="entry name" value="Znf_RING"/>
</dbReference>
<evidence type="ECO:0000259" key="3">
    <source>
        <dbReference type="PROSITE" id="PS50089"/>
    </source>
</evidence>
<evidence type="ECO:0000256" key="1">
    <source>
        <dbReference type="PROSITE-ProRule" id="PRU00175"/>
    </source>
</evidence>
<dbReference type="SUPFAM" id="SSF57850">
    <property type="entry name" value="RING/U-box"/>
    <property type="match status" value="1"/>
</dbReference>
<evidence type="ECO:0000313" key="5">
    <source>
        <dbReference type="Proteomes" id="UP001642487"/>
    </source>
</evidence>
<feature type="signal peptide" evidence="2">
    <location>
        <begin position="1"/>
        <end position="22"/>
    </location>
</feature>
<keyword evidence="2" id="KW-0732">Signal</keyword>
<feature type="chain" id="PRO_5047320635" description="RING-type domain-containing protein" evidence="2">
    <location>
        <begin position="23"/>
        <end position="149"/>
    </location>
</feature>